<evidence type="ECO:0000313" key="1">
    <source>
        <dbReference type="EMBL" id="KAK1866944.1"/>
    </source>
</evidence>
<dbReference type="Proteomes" id="UP000798662">
    <property type="component" value="Chromosome 2"/>
</dbReference>
<reference evidence="1" key="1">
    <citation type="submission" date="2019-11" db="EMBL/GenBank/DDBJ databases">
        <title>Nori genome reveals adaptations in red seaweeds to the harsh intertidal environment.</title>
        <authorList>
            <person name="Wang D."/>
            <person name="Mao Y."/>
        </authorList>
    </citation>
    <scope>NUCLEOTIDE SEQUENCE</scope>
    <source>
        <tissue evidence="1">Gametophyte</tissue>
    </source>
</reference>
<evidence type="ECO:0000313" key="2">
    <source>
        <dbReference type="Proteomes" id="UP000798662"/>
    </source>
</evidence>
<accession>A0ACC3C9H2</accession>
<proteinExistence type="predicted"/>
<name>A0ACC3C9H2_PYRYE</name>
<protein>
    <submittedName>
        <fullName evidence="1">Uncharacterized protein</fullName>
    </submittedName>
</protein>
<keyword evidence="2" id="KW-1185">Reference proteome</keyword>
<gene>
    <name evidence="1" type="ORF">I4F81_009456</name>
</gene>
<dbReference type="EMBL" id="CM020619">
    <property type="protein sequence ID" value="KAK1866944.1"/>
    <property type="molecule type" value="Genomic_DNA"/>
</dbReference>
<organism evidence="1 2">
    <name type="scientific">Pyropia yezoensis</name>
    <name type="common">Susabi-nori</name>
    <name type="synonym">Porphyra yezoensis</name>
    <dbReference type="NCBI Taxonomy" id="2788"/>
    <lineage>
        <taxon>Eukaryota</taxon>
        <taxon>Rhodophyta</taxon>
        <taxon>Bangiophyceae</taxon>
        <taxon>Bangiales</taxon>
        <taxon>Bangiaceae</taxon>
        <taxon>Pyropia</taxon>
    </lineage>
</organism>
<comment type="caution">
    <text evidence="1">The sequence shown here is derived from an EMBL/GenBank/DDBJ whole genome shotgun (WGS) entry which is preliminary data.</text>
</comment>
<sequence length="394" mass="38716">MGRLMMLAVATGLVVAMVVVSPATPATAAMTKPGGGVAETLHSGTGTEDKHPLFLSSLSSRKRCIIARCRPCGGSGGSVRNGTCAAGSKCLENRAAPGRAAKTCAVIGFVGSVCNTGCTVCGDGLVCASNGRCVKRACIVSRCGRCGGTRKCAGSGMCLGGFCRSSGLTGQRCSAACGGCGRGLSCKSGVCGPVVKPAPRVLTIDRCGRCDYAGKCTASARCTGGFCRSSGSTGQRCSAACGGCGRGLSCKSGVCGPVVKPAPRVLTIDRCGRCGYAGKCTASARCTGGFCRSSGSTSQRCSAACGGCGRGLSCKSGVCGPVMKPVPVPVAPSGRCGQCGGGRGCVKGTACVGGTCTSAGRAGNTCSTACGTCAEALECGVEGFCEASLDDWDY</sequence>